<dbReference type="EMBL" id="JAIWYP010000004">
    <property type="protein sequence ID" value="KAH3842834.1"/>
    <property type="molecule type" value="Genomic_DNA"/>
</dbReference>
<evidence type="ECO:0000313" key="1">
    <source>
        <dbReference type="EMBL" id="KAH3842834.1"/>
    </source>
</evidence>
<dbReference type="Proteomes" id="UP000828390">
    <property type="component" value="Unassembled WGS sequence"/>
</dbReference>
<dbReference type="AlphaFoldDB" id="A0A9D4QTG4"/>
<protein>
    <submittedName>
        <fullName evidence="1">Uncharacterized protein</fullName>
    </submittedName>
</protein>
<name>A0A9D4QTG4_DREPO</name>
<proteinExistence type="predicted"/>
<keyword evidence="2" id="KW-1185">Reference proteome</keyword>
<reference evidence="1" key="2">
    <citation type="submission" date="2020-11" db="EMBL/GenBank/DDBJ databases">
        <authorList>
            <person name="McCartney M.A."/>
            <person name="Auch B."/>
            <person name="Kono T."/>
            <person name="Mallez S."/>
            <person name="Becker A."/>
            <person name="Gohl D.M."/>
            <person name="Silverstein K.A.T."/>
            <person name="Koren S."/>
            <person name="Bechman K.B."/>
            <person name="Herman A."/>
            <person name="Abrahante J.E."/>
            <person name="Garbe J."/>
        </authorList>
    </citation>
    <scope>NUCLEOTIDE SEQUENCE</scope>
    <source>
        <strain evidence="1">Duluth1</strain>
        <tissue evidence="1">Whole animal</tissue>
    </source>
</reference>
<evidence type="ECO:0000313" key="2">
    <source>
        <dbReference type="Proteomes" id="UP000828390"/>
    </source>
</evidence>
<reference evidence="1" key="1">
    <citation type="journal article" date="2019" name="bioRxiv">
        <title>The Genome of the Zebra Mussel, Dreissena polymorpha: A Resource for Invasive Species Research.</title>
        <authorList>
            <person name="McCartney M.A."/>
            <person name="Auch B."/>
            <person name="Kono T."/>
            <person name="Mallez S."/>
            <person name="Zhang Y."/>
            <person name="Obille A."/>
            <person name="Becker A."/>
            <person name="Abrahante J.E."/>
            <person name="Garbe J."/>
            <person name="Badalamenti J.P."/>
            <person name="Herman A."/>
            <person name="Mangelson H."/>
            <person name="Liachko I."/>
            <person name="Sullivan S."/>
            <person name="Sone E.D."/>
            <person name="Koren S."/>
            <person name="Silverstein K.A.T."/>
            <person name="Beckman K.B."/>
            <person name="Gohl D.M."/>
        </authorList>
    </citation>
    <scope>NUCLEOTIDE SEQUENCE</scope>
    <source>
        <strain evidence="1">Duluth1</strain>
        <tissue evidence="1">Whole animal</tissue>
    </source>
</reference>
<sequence length="77" mass="8815">MGVGKTQIQSVLKRKREILEEYEGDGNLETKYPRKATEYDDLNDLVHKWFLEATGRHVNISGPLLKNGHSSSSLNWD</sequence>
<accession>A0A9D4QTG4</accession>
<comment type="caution">
    <text evidence="1">The sequence shown here is derived from an EMBL/GenBank/DDBJ whole genome shotgun (WGS) entry which is preliminary data.</text>
</comment>
<organism evidence="1 2">
    <name type="scientific">Dreissena polymorpha</name>
    <name type="common">Zebra mussel</name>
    <name type="synonym">Mytilus polymorpha</name>
    <dbReference type="NCBI Taxonomy" id="45954"/>
    <lineage>
        <taxon>Eukaryota</taxon>
        <taxon>Metazoa</taxon>
        <taxon>Spiralia</taxon>
        <taxon>Lophotrochozoa</taxon>
        <taxon>Mollusca</taxon>
        <taxon>Bivalvia</taxon>
        <taxon>Autobranchia</taxon>
        <taxon>Heteroconchia</taxon>
        <taxon>Euheterodonta</taxon>
        <taxon>Imparidentia</taxon>
        <taxon>Neoheterodontei</taxon>
        <taxon>Myida</taxon>
        <taxon>Dreissenoidea</taxon>
        <taxon>Dreissenidae</taxon>
        <taxon>Dreissena</taxon>
    </lineage>
</organism>
<gene>
    <name evidence="1" type="ORF">DPMN_116338</name>
</gene>